<evidence type="ECO:0000256" key="4">
    <source>
        <dbReference type="ARBA" id="ARBA00023163"/>
    </source>
</evidence>
<keyword evidence="5" id="KW-0539">Nucleus</keyword>
<accession>A0A6A2ZI53</accession>
<feature type="compositionally biased region" description="Basic residues" evidence="6">
    <location>
        <begin position="54"/>
        <end position="63"/>
    </location>
</feature>
<dbReference type="GO" id="GO:0003677">
    <property type="term" value="F:DNA binding"/>
    <property type="evidence" value="ECO:0007669"/>
    <property type="project" value="UniProtKB-KW"/>
</dbReference>
<evidence type="ECO:0000256" key="5">
    <source>
        <dbReference type="ARBA" id="ARBA00023242"/>
    </source>
</evidence>
<keyword evidence="4" id="KW-0804">Transcription</keyword>
<name>A0A6A2ZI53_HIBSY</name>
<keyword evidence="3" id="KW-0238">DNA-binding</keyword>
<dbReference type="Proteomes" id="UP000436088">
    <property type="component" value="Unassembled WGS sequence"/>
</dbReference>
<evidence type="ECO:0000256" key="3">
    <source>
        <dbReference type="ARBA" id="ARBA00023125"/>
    </source>
</evidence>
<sequence>MIMAVPMVSNGFDSYLSFFARKKAWGSTTMVGRNQKRKLKEEDGDGDWGSGLKPKLKRCKKQKPQSPIPTPDMPDTFKRHILEDGDREWGSELKPKLKRSKKQKPQSSIPTPDMPDTFKRYILEDMGGSGLVLVIQKTLFFSDVNHTASRFSVPFSQVKSHDFLTTIEADDLAHKKPMQVCFLDPSMEKTTMTFNRWDMGKNSLYVMIESWNSVVKSNKLKKDEIVQLWSFRMNSELCFALVRV</sequence>
<proteinExistence type="predicted"/>
<feature type="region of interest" description="Disordered" evidence="6">
    <location>
        <begin position="34"/>
        <end position="76"/>
    </location>
</feature>
<dbReference type="InterPro" id="IPR003340">
    <property type="entry name" value="B3_DNA-bd"/>
</dbReference>
<dbReference type="GO" id="GO:0005634">
    <property type="term" value="C:nucleus"/>
    <property type="evidence" value="ECO:0007669"/>
    <property type="project" value="UniProtKB-SubCell"/>
</dbReference>
<dbReference type="CDD" id="cd10017">
    <property type="entry name" value="B3_DNA"/>
    <property type="match status" value="1"/>
</dbReference>
<dbReference type="PANTHER" id="PTHR31541:SF25">
    <property type="entry name" value="GAMMA-GLIADIN B"/>
    <property type="match status" value="1"/>
</dbReference>
<organism evidence="7 8">
    <name type="scientific">Hibiscus syriacus</name>
    <name type="common">Rose of Sharon</name>
    <dbReference type="NCBI Taxonomy" id="106335"/>
    <lineage>
        <taxon>Eukaryota</taxon>
        <taxon>Viridiplantae</taxon>
        <taxon>Streptophyta</taxon>
        <taxon>Embryophyta</taxon>
        <taxon>Tracheophyta</taxon>
        <taxon>Spermatophyta</taxon>
        <taxon>Magnoliopsida</taxon>
        <taxon>eudicotyledons</taxon>
        <taxon>Gunneridae</taxon>
        <taxon>Pentapetalae</taxon>
        <taxon>rosids</taxon>
        <taxon>malvids</taxon>
        <taxon>Malvales</taxon>
        <taxon>Malvaceae</taxon>
        <taxon>Malvoideae</taxon>
        <taxon>Hibiscus</taxon>
    </lineage>
</organism>
<dbReference type="AlphaFoldDB" id="A0A6A2ZI53"/>
<reference evidence="7" key="1">
    <citation type="submission" date="2019-09" db="EMBL/GenBank/DDBJ databases">
        <title>Draft genome information of white flower Hibiscus syriacus.</title>
        <authorList>
            <person name="Kim Y.-M."/>
        </authorList>
    </citation>
    <scope>NUCLEOTIDE SEQUENCE [LARGE SCALE GENOMIC DNA]</scope>
    <source>
        <strain evidence="7">YM2019G1</strain>
    </source>
</reference>
<dbReference type="InterPro" id="IPR015300">
    <property type="entry name" value="DNA-bd_pseudobarrel_sf"/>
</dbReference>
<dbReference type="Pfam" id="PF03754">
    <property type="entry name" value="At2g31720-like"/>
    <property type="match status" value="1"/>
</dbReference>
<dbReference type="Gene3D" id="2.40.330.10">
    <property type="entry name" value="DNA-binding pseudobarrel domain"/>
    <property type="match status" value="1"/>
</dbReference>
<evidence type="ECO:0000256" key="6">
    <source>
        <dbReference type="SAM" id="MobiDB-lite"/>
    </source>
</evidence>
<protein>
    <submittedName>
        <fullName evidence="7">SET domain protein 16 isoform 1</fullName>
    </submittedName>
</protein>
<evidence type="ECO:0000256" key="1">
    <source>
        <dbReference type="ARBA" id="ARBA00004123"/>
    </source>
</evidence>
<evidence type="ECO:0000256" key="2">
    <source>
        <dbReference type="ARBA" id="ARBA00023015"/>
    </source>
</evidence>
<dbReference type="InterPro" id="IPR005508">
    <property type="entry name" value="At2g31720-like"/>
</dbReference>
<dbReference type="PANTHER" id="PTHR31541">
    <property type="entry name" value="B3 DOMAIN PLANT PROTEIN-RELATED"/>
    <property type="match status" value="1"/>
</dbReference>
<dbReference type="EMBL" id="VEPZ02001150">
    <property type="protein sequence ID" value="KAE8690822.1"/>
    <property type="molecule type" value="Genomic_DNA"/>
</dbReference>
<keyword evidence="2" id="KW-0805">Transcription regulation</keyword>
<comment type="caution">
    <text evidence="7">The sequence shown here is derived from an EMBL/GenBank/DDBJ whole genome shotgun (WGS) entry which is preliminary data.</text>
</comment>
<keyword evidence="8" id="KW-1185">Reference proteome</keyword>
<comment type="subcellular location">
    <subcellularLocation>
        <location evidence="1">Nucleus</location>
    </subcellularLocation>
</comment>
<dbReference type="SUPFAM" id="SSF101936">
    <property type="entry name" value="DNA-binding pseudobarrel domain"/>
    <property type="match status" value="1"/>
</dbReference>
<evidence type="ECO:0000313" key="7">
    <source>
        <dbReference type="EMBL" id="KAE8690822.1"/>
    </source>
</evidence>
<evidence type="ECO:0000313" key="8">
    <source>
        <dbReference type="Proteomes" id="UP000436088"/>
    </source>
</evidence>
<gene>
    <name evidence="7" type="ORF">F3Y22_tig00110893pilonHSYRG00576</name>
</gene>
<feature type="region of interest" description="Disordered" evidence="6">
    <location>
        <begin position="88"/>
        <end position="115"/>
    </location>
</feature>